<dbReference type="PANTHER" id="PTHR45138:SF9">
    <property type="entry name" value="DIGUANYLATE CYCLASE DGCM-RELATED"/>
    <property type="match status" value="1"/>
</dbReference>
<evidence type="ECO:0000256" key="3">
    <source>
        <dbReference type="SAM" id="Phobius"/>
    </source>
</evidence>
<dbReference type="PROSITE" id="PS50887">
    <property type="entry name" value="GGDEF"/>
    <property type="match status" value="1"/>
</dbReference>
<keyword evidence="3" id="KW-1133">Transmembrane helix</keyword>
<comment type="catalytic activity">
    <reaction evidence="2">
        <text>2 GTP = 3',3'-c-di-GMP + 2 diphosphate</text>
        <dbReference type="Rhea" id="RHEA:24898"/>
        <dbReference type="ChEBI" id="CHEBI:33019"/>
        <dbReference type="ChEBI" id="CHEBI:37565"/>
        <dbReference type="ChEBI" id="CHEBI:58805"/>
        <dbReference type="EC" id="2.7.7.65"/>
    </reaction>
</comment>
<dbReference type="NCBIfam" id="TIGR00254">
    <property type="entry name" value="GGDEF"/>
    <property type="match status" value="1"/>
</dbReference>
<dbReference type="InterPro" id="IPR043128">
    <property type="entry name" value="Rev_trsase/Diguanyl_cyclase"/>
</dbReference>
<dbReference type="InterPro" id="IPR000160">
    <property type="entry name" value="GGDEF_dom"/>
</dbReference>
<evidence type="ECO:0000256" key="2">
    <source>
        <dbReference type="ARBA" id="ARBA00034247"/>
    </source>
</evidence>
<name>A0ABS8GBR3_9ALTE</name>
<dbReference type="EMBL" id="JAJEWP010000006">
    <property type="protein sequence ID" value="MCC2618005.1"/>
    <property type="molecule type" value="Genomic_DNA"/>
</dbReference>
<feature type="transmembrane region" description="Helical" evidence="3">
    <location>
        <begin position="9"/>
        <end position="27"/>
    </location>
</feature>
<feature type="transmembrane region" description="Helical" evidence="3">
    <location>
        <begin position="122"/>
        <end position="144"/>
    </location>
</feature>
<protein>
    <recommendedName>
        <fullName evidence="1">diguanylate cyclase</fullName>
        <ecNumber evidence="1">2.7.7.65</ecNumber>
    </recommendedName>
</protein>
<dbReference type="Proteomes" id="UP001520878">
    <property type="component" value="Unassembled WGS sequence"/>
</dbReference>
<evidence type="ECO:0000259" key="4">
    <source>
        <dbReference type="PROSITE" id="PS50887"/>
    </source>
</evidence>
<feature type="transmembrane region" description="Helical" evidence="3">
    <location>
        <begin position="94"/>
        <end position="115"/>
    </location>
</feature>
<reference evidence="5 6" key="1">
    <citation type="submission" date="2021-10" db="EMBL/GenBank/DDBJ databases">
        <title>Draft genome of Aestuariibacter halophilus JC2043.</title>
        <authorList>
            <person name="Emsley S.A."/>
            <person name="Pfannmuller K.M."/>
            <person name="Ushijima B."/>
            <person name="Saw J.H."/>
            <person name="Videau P."/>
        </authorList>
    </citation>
    <scope>NUCLEOTIDE SEQUENCE [LARGE SCALE GENOMIC DNA]</scope>
    <source>
        <strain evidence="5 6">JC2043</strain>
    </source>
</reference>
<evidence type="ECO:0000256" key="1">
    <source>
        <dbReference type="ARBA" id="ARBA00012528"/>
    </source>
</evidence>
<sequence>MPHSDQDKLFQRVLLIGSLVVVTIWFVEQTANLLAYYDTVGYGVTVVVTLGCYFLSRLASRTELAKVILFYYLTLYLVALAILSFVEALNWHSIYPLASTLQWMPIIYIVAFLFLTQKAAIVSALFIYLVLIMLMAITYTPWVVITEPQIRVLLLNMVLAHGVYIFCMFAVVRIRQTHLATEVRARQMEKAANVDGLTGLASRRALQKAMEDTLLVDDEAFLLIIDVDHFKPINDTHGHVIGDEVLQRVAQAMKASVRPEDIIGRWGGEEFLVIIHQSTLAQVHVMADRIRASVERLDIEGVGCVTVSIGVGSFRLGDTVSQVLSNADEALYAAKQGGRNQVVLVKGLADVAQG</sequence>
<dbReference type="Pfam" id="PF00990">
    <property type="entry name" value="GGDEF"/>
    <property type="match status" value="1"/>
</dbReference>
<dbReference type="PANTHER" id="PTHR45138">
    <property type="entry name" value="REGULATORY COMPONENTS OF SENSORY TRANSDUCTION SYSTEM"/>
    <property type="match status" value="1"/>
</dbReference>
<dbReference type="InterPro" id="IPR029787">
    <property type="entry name" value="Nucleotide_cyclase"/>
</dbReference>
<dbReference type="SMART" id="SM00267">
    <property type="entry name" value="GGDEF"/>
    <property type="match status" value="1"/>
</dbReference>
<comment type="caution">
    <text evidence="5">The sequence shown here is derived from an EMBL/GenBank/DDBJ whole genome shotgun (WGS) entry which is preliminary data.</text>
</comment>
<evidence type="ECO:0000313" key="5">
    <source>
        <dbReference type="EMBL" id="MCC2618005.1"/>
    </source>
</evidence>
<feature type="domain" description="GGDEF" evidence="4">
    <location>
        <begin position="218"/>
        <end position="347"/>
    </location>
</feature>
<dbReference type="SUPFAM" id="SSF55073">
    <property type="entry name" value="Nucleotide cyclase"/>
    <property type="match status" value="1"/>
</dbReference>
<feature type="transmembrane region" description="Helical" evidence="3">
    <location>
        <begin position="39"/>
        <end position="56"/>
    </location>
</feature>
<dbReference type="EC" id="2.7.7.65" evidence="1"/>
<proteinExistence type="predicted"/>
<dbReference type="CDD" id="cd01949">
    <property type="entry name" value="GGDEF"/>
    <property type="match status" value="1"/>
</dbReference>
<gene>
    <name evidence="5" type="ORF">LJ739_17255</name>
</gene>
<dbReference type="InterPro" id="IPR050469">
    <property type="entry name" value="Diguanylate_Cyclase"/>
</dbReference>
<dbReference type="RefSeq" id="WP_229162461.1">
    <property type="nucleotide sequence ID" value="NZ_JAJEWP010000006.1"/>
</dbReference>
<organism evidence="5 6">
    <name type="scientific">Fluctibacter halophilus</name>
    <dbReference type="NCBI Taxonomy" id="226011"/>
    <lineage>
        <taxon>Bacteria</taxon>
        <taxon>Pseudomonadati</taxon>
        <taxon>Pseudomonadota</taxon>
        <taxon>Gammaproteobacteria</taxon>
        <taxon>Alteromonadales</taxon>
        <taxon>Alteromonadaceae</taxon>
        <taxon>Fluctibacter</taxon>
    </lineage>
</organism>
<accession>A0ABS8GBR3</accession>
<keyword evidence="3" id="KW-0472">Membrane</keyword>
<feature type="transmembrane region" description="Helical" evidence="3">
    <location>
        <begin position="150"/>
        <end position="172"/>
    </location>
</feature>
<evidence type="ECO:0000313" key="6">
    <source>
        <dbReference type="Proteomes" id="UP001520878"/>
    </source>
</evidence>
<keyword evidence="3" id="KW-0812">Transmembrane</keyword>
<dbReference type="Gene3D" id="3.30.70.270">
    <property type="match status" value="1"/>
</dbReference>
<feature type="transmembrane region" description="Helical" evidence="3">
    <location>
        <begin position="68"/>
        <end position="88"/>
    </location>
</feature>
<keyword evidence="6" id="KW-1185">Reference proteome</keyword>